<feature type="compositionally biased region" description="Basic and acidic residues" evidence="7">
    <location>
        <begin position="340"/>
        <end position="352"/>
    </location>
</feature>
<keyword evidence="3 8" id="KW-0812">Transmembrane</keyword>
<sequence length="641" mass="69054">MADSTLVFIVLGLTLVAFAWGRFRYDLVALTALLVSVMLGLVPAEEAFSGFGHPAVITVAAVLVLSRGLEYSGVVDVIADKVLKVGDRLFLQLVALTATVVVLSGFMNNVGALALMLPVAMRVAREHDTSPSFLLMPLAFGSLLGGLTTLIGTPPNIIISSFRNDTLGESFGMFTFFPVGAVVALAGLAFIVVLGWRLVPMRASKASTEAMFDTANYLLEVKVREGSKANGWTLNKLQHELDETIPVLAVIRGNQRWAGHEFYGPLKEGDALMVEAGPDEMKQLEDKAGLSLGAEAELEEEKERQEKEQEEKEREERERQKDKEEGEPDEAASRGDSNQDEDKDKEDEQRVIDTEGLQLIEAVVRRDSMMVNRSVRQLGLHNQYGLHLVAVAREGTRLKKRLHEIRFEPGDVVLLQGGESRLSESLATLGCLPLVKRDLPTGEPPRLWLSLGIFAVAIVAMMFDLLPTAIALSSAALLSLLVGVLPLREGYQAIDGPVIVLLAAMIPVGEALETSGGAQSIADTLLSLGADWPIVITLAGLFIISMTLSNIVNNNAAAVLMAPIAVSLAQGFDVSMDPFLMAVAVSASCAFLTPIGHQSNTLVMGPGGYHFADYWKMGLPLSLVVLAVAIPMILLVWPLEG</sequence>
<evidence type="ECO:0000256" key="8">
    <source>
        <dbReference type="SAM" id="Phobius"/>
    </source>
</evidence>
<evidence type="ECO:0000256" key="4">
    <source>
        <dbReference type="ARBA" id="ARBA00022737"/>
    </source>
</evidence>
<feature type="domain" description="RCK C-terminal" evidence="9">
    <location>
        <begin position="206"/>
        <end position="290"/>
    </location>
</feature>
<protein>
    <submittedName>
        <fullName evidence="10">TrkA-C domain-containing protein</fullName>
    </submittedName>
</protein>
<evidence type="ECO:0000256" key="1">
    <source>
        <dbReference type="ARBA" id="ARBA00004141"/>
    </source>
</evidence>
<keyword evidence="2" id="KW-0813">Transport</keyword>
<dbReference type="Pfam" id="PF02080">
    <property type="entry name" value="TrkA_C"/>
    <property type="match status" value="1"/>
</dbReference>
<dbReference type="GO" id="GO:0008324">
    <property type="term" value="F:monoatomic cation transmembrane transporter activity"/>
    <property type="evidence" value="ECO:0007669"/>
    <property type="project" value="InterPro"/>
</dbReference>
<feature type="transmembrane region" description="Helical" evidence="8">
    <location>
        <begin position="132"/>
        <end position="151"/>
    </location>
</feature>
<reference evidence="11" key="1">
    <citation type="submission" date="2016-10" db="EMBL/GenBank/DDBJ databases">
        <authorList>
            <person name="Varghese N."/>
            <person name="Submissions S."/>
        </authorList>
    </citation>
    <scope>NUCLEOTIDE SEQUENCE [LARGE SCALE GENOMIC DNA]</scope>
    <source>
        <strain evidence="11">CGMCC 1.9150</strain>
    </source>
</reference>
<dbReference type="InterPro" id="IPR031312">
    <property type="entry name" value="Na/sul_symport_CS"/>
</dbReference>
<proteinExistence type="predicted"/>
<keyword evidence="11" id="KW-1185">Reference proteome</keyword>
<feature type="transmembrane region" description="Helical" evidence="8">
    <location>
        <begin position="617"/>
        <end position="639"/>
    </location>
</feature>
<dbReference type="InterPro" id="IPR051679">
    <property type="entry name" value="DASS-Related_Transporters"/>
</dbReference>
<feature type="region of interest" description="Disordered" evidence="7">
    <location>
        <begin position="294"/>
        <end position="352"/>
    </location>
</feature>
<name>A0A1H7I3M6_9GAMM</name>
<evidence type="ECO:0000256" key="7">
    <source>
        <dbReference type="SAM" id="MobiDB-lite"/>
    </source>
</evidence>
<feature type="transmembrane region" description="Helical" evidence="8">
    <location>
        <begin position="171"/>
        <end position="196"/>
    </location>
</feature>
<dbReference type="AlphaFoldDB" id="A0A1H7I3M6"/>
<dbReference type="InterPro" id="IPR036721">
    <property type="entry name" value="RCK_C_sf"/>
</dbReference>
<evidence type="ECO:0000313" key="10">
    <source>
        <dbReference type="EMBL" id="SEK57129.1"/>
    </source>
</evidence>
<gene>
    <name evidence="10" type="ORF">SAMN04488129_10316</name>
</gene>
<feature type="transmembrane region" description="Helical" evidence="8">
    <location>
        <begin position="532"/>
        <end position="549"/>
    </location>
</feature>
<accession>A0A1H7I3M6</accession>
<dbReference type="SUPFAM" id="SSF116726">
    <property type="entry name" value="TrkA C-terminal domain-like"/>
    <property type="match status" value="2"/>
</dbReference>
<keyword evidence="4" id="KW-0677">Repeat</keyword>
<dbReference type="Proteomes" id="UP000198807">
    <property type="component" value="Unassembled WGS sequence"/>
</dbReference>
<feature type="transmembrane region" description="Helical" evidence="8">
    <location>
        <begin position="27"/>
        <end position="44"/>
    </location>
</feature>
<feature type="transmembrane region" description="Helical" evidence="8">
    <location>
        <begin position="89"/>
        <end position="120"/>
    </location>
</feature>
<organism evidence="10 11">
    <name type="scientific">Halomonas daqiaonensis</name>
    <dbReference type="NCBI Taxonomy" id="650850"/>
    <lineage>
        <taxon>Bacteria</taxon>
        <taxon>Pseudomonadati</taxon>
        <taxon>Pseudomonadota</taxon>
        <taxon>Gammaproteobacteria</taxon>
        <taxon>Oceanospirillales</taxon>
        <taxon>Halomonadaceae</taxon>
        <taxon>Halomonas</taxon>
    </lineage>
</organism>
<evidence type="ECO:0000259" key="9">
    <source>
        <dbReference type="PROSITE" id="PS51202"/>
    </source>
</evidence>
<dbReference type="OrthoDB" id="9809303at2"/>
<feature type="transmembrane region" description="Helical" evidence="8">
    <location>
        <begin position="446"/>
        <end position="463"/>
    </location>
</feature>
<evidence type="ECO:0000256" key="2">
    <source>
        <dbReference type="ARBA" id="ARBA00022448"/>
    </source>
</evidence>
<dbReference type="InterPro" id="IPR006037">
    <property type="entry name" value="RCK_C"/>
</dbReference>
<dbReference type="PROSITE" id="PS51202">
    <property type="entry name" value="RCK_C"/>
    <property type="match status" value="2"/>
</dbReference>
<feature type="transmembrane region" description="Helical" evidence="8">
    <location>
        <begin position="469"/>
        <end position="487"/>
    </location>
</feature>
<feature type="compositionally biased region" description="Basic and acidic residues" evidence="7">
    <location>
        <begin position="301"/>
        <end position="324"/>
    </location>
</feature>
<evidence type="ECO:0000256" key="5">
    <source>
        <dbReference type="ARBA" id="ARBA00022989"/>
    </source>
</evidence>
<dbReference type="PANTHER" id="PTHR43652:SF2">
    <property type="entry name" value="BASIC AMINO ACID ANTIPORTER YFCC-RELATED"/>
    <property type="match status" value="1"/>
</dbReference>
<evidence type="ECO:0000256" key="3">
    <source>
        <dbReference type="ARBA" id="ARBA00022692"/>
    </source>
</evidence>
<feature type="domain" description="RCK C-terminal" evidence="9">
    <location>
        <begin position="346"/>
        <end position="432"/>
    </location>
</feature>
<keyword evidence="6 8" id="KW-0472">Membrane</keyword>
<dbReference type="GO" id="GO:0006813">
    <property type="term" value="P:potassium ion transport"/>
    <property type="evidence" value="ECO:0007669"/>
    <property type="project" value="InterPro"/>
</dbReference>
<keyword evidence="5 8" id="KW-1133">Transmembrane helix</keyword>
<dbReference type="EMBL" id="FOBC01000003">
    <property type="protein sequence ID" value="SEK57129.1"/>
    <property type="molecule type" value="Genomic_DNA"/>
</dbReference>
<dbReference type="Pfam" id="PF03600">
    <property type="entry name" value="CitMHS"/>
    <property type="match status" value="1"/>
</dbReference>
<feature type="transmembrane region" description="Helical" evidence="8">
    <location>
        <begin position="578"/>
        <end position="596"/>
    </location>
</feature>
<comment type="subcellular location">
    <subcellularLocation>
        <location evidence="1">Membrane</location>
        <topology evidence="1">Multi-pass membrane protein</topology>
    </subcellularLocation>
</comment>
<dbReference type="PROSITE" id="PS01271">
    <property type="entry name" value="NA_SULFATE"/>
    <property type="match status" value="1"/>
</dbReference>
<dbReference type="InterPro" id="IPR004680">
    <property type="entry name" value="Cit_transptr-like_dom"/>
</dbReference>
<feature type="transmembrane region" description="Helical" evidence="8">
    <location>
        <begin position="494"/>
        <end position="512"/>
    </location>
</feature>
<dbReference type="STRING" id="650850.SAMN04488129_10316"/>
<evidence type="ECO:0000313" key="11">
    <source>
        <dbReference type="Proteomes" id="UP000198807"/>
    </source>
</evidence>
<dbReference type="PANTHER" id="PTHR43652">
    <property type="entry name" value="BASIC AMINO ACID ANTIPORTER YFCC-RELATED"/>
    <property type="match status" value="1"/>
</dbReference>
<dbReference type="GO" id="GO:0005886">
    <property type="term" value="C:plasma membrane"/>
    <property type="evidence" value="ECO:0007669"/>
    <property type="project" value="TreeGrafter"/>
</dbReference>
<feature type="transmembrane region" description="Helical" evidence="8">
    <location>
        <begin position="5"/>
        <end position="21"/>
    </location>
</feature>
<evidence type="ECO:0000256" key="6">
    <source>
        <dbReference type="ARBA" id="ARBA00023136"/>
    </source>
</evidence>
<dbReference type="Gene3D" id="3.30.70.1450">
    <property type="entry name" value="Regulator of K+ conductance, C-terminal domain"/>
    <property type="match status" value="1"/>
</dbReference>
<dbReference type="RefSeq" id="WP_089710380.1">
    <property type="nucleotide sequence ID" value="NZ_FOBC01000003.1"/>
</dbReference>